<feature type="transmembrane region" description="Helical" evidence="1">
    <location>
        <begin position="48"/>
        <end position="69"/>
    </location>
</feature>
<dbReference type="Pfam" id="PF07187">
    <property type="entry name" value="DUF1405"/>
    <property type="match status" value="1"/>
</dbReference>
<feature type="transmembrane region" description="Helical" evidence="1">
    <location>
        <begin position="81"/>
        <end position="101"/>
    </location>
</feature>
<dbReference type="PANTHER" id="PTHR40042:SF1">
    <property type="entry name" value="DUF1405 DOMAIN-CONTAINING PROTEIN"/>
    <property type="match status" value="1"/>
</dbReference>
<keyword evidence="3" id="KW-1185">Reference proteome</keyword>
<dbReference type="PANTHER" id="PTHR40042">
    <property type="entry name" value="HYPOTHETICAL MEMBRANE SPANNING PROTEIN"/>
    <property type="match status" value="1"/>
</dbReference>
<reference evidence="2 3" key="1">
    <citation type="submission" date="2023-07" db="EMBL/GenBank/DDBJ databases">
        <title>Genomic Encyclopedia of Type Strains, Phase IV (KMG-IV): sequencing the most valuable type-strain genomes for metagenomic binning, comparative biology and taxonomic classification.</title>
        <authorList>
            <person name="Goeker M."/>
        </authorList>
    </citation>
    <scope>NUCLEOTIDE SEQUENCE [LARGE SCALE GENOMIC DNA]</scope>
    <source>
        <strain evidence="2 3">DSM 9768</strain>
    </source>
</reference>
<proteinExistence type="predicted"/>
<name>A0ABU0A024_9BACI</name>
<keyword evidence="1" id="KW-0812">Transmembrane</keyword>
<dbReference type="InterPro" id="IPR009845">
    <property type="entry name" value="DUF1405"/>
</dbReference>
<sequence>MFYWVWFRDLLERKSTIWLLFFINLFGTIYGFIWYWPQLIQTPWGLWIFVPDSPTASLFFTIVLFGYLLGKRWKLIEALSAITLFKYGIWAVVMIFLTGLSGGSINWTSYMLVLSHLGMAAQALLFSKYFTFGWKHLMIVAIWTITNDIMDYSLGIFPMLYSGLHPYLGYIYGFTVSLSFISLLLFYRLVVKRAKFSSVA</sequence>
<comment type="caution">
    <text evidence="2">The sequence shown here is derived from an EMBL/GenBank/DDBJ whole genome shotgun (WGS) entry which is preliminary data.</text>
</comment>
<evidence type="ECO:0000256" key="1">
    <source>
        <dbReference type="SAM" id="Phobius"/>
    </source>
</evidence>
<organism evidence="2 3">
    <name type="scientific">Evansella vedderi</name>
    <dbReference type="NCBI Taxonomy" id="38282"/>
    <lineage>
        <taxon>Bacteria</taxon>
        <taxon>Bacillati</taxon>
        <taxon>Bacillota</taxon>
        <taxon>Bacilli</taxon>
        <taxon>Bacillales</taxon>
        <taxon>Bacillaceae</taxon>
        <taxon>Evansella</taxon>
    </lineage>
</organism>
<keyword evidence="1" id="KW-0472">Membrane</keyword>
<gene>
    <name evidence="2" type="ORF">J2S74_003782</name>
</gene>
<evidence type="ECO:0000313" key="2">
    <source>
        <dbReference type="EMBL" id="MDQ0256362.1"/>
    </source>
</evidence>
<feature type="transmembrane region" description="Helical" evidence="1">
    <location>
        <begin position="138"/>
        <end position="161"/>
    </location>
</feature>
<accession>A0ABU0A024</accession>
<dbReference type="Proteomes" id="UP001230005">
    <property type="component" value="Unassembled WGS sequence"/>
</dbReference>
<keyword evidence="1" id="KW-1133">Transmembrane helix</keyword>
<feature type="transmembrane region" description="Helical" evidence="1">
    <location>
        <begin position="167"/>
        <end position="187"/>
    </location>
</feature>
<feature type="transmembrane region" description="Helical" evidence="1">
    <location>
        <begin position="17"/>
        <end position="36"/>
    </location>
</feature>
<feature type="transmembrane region" description="Helical" evidence="1">
    <location>
        <begin position="107"/>
        <end position="126"/>
    </location>
</feature>
<protein>
    <submittedName>
        <fullName evidence="2">Membrane protein YpjA</fullName>
    </submittedName>
</protein>
<evidence type="ECO:0000313" key="3">
    <source>
        <dbReference type="Proteomes" id="UP001230005"/>
    </source>
</evidence>
<dbReference type="EMBL" id="JAUSUG010000016">
    <property type="protein sequence ID" value="MDQ0256362.1"/>
    <property type="molecule type" value="Genomic_DNA"/>
</dbReference>
<dbReference type="RefSeq" id="WP_307328368.1">
    <property type="nucleotide sequence ID" value="NZ_JAUSUG010000016.1"/>
</dbReference>